<sequence length="293" mass="32675">MRHLARCFCLCVCLLFCRQASAAPTRVVALSWESAEQLLELGVTPIAVADAGDYQRWVVRPALPGKVLNAGSRLEPNLELLAELKPDLIIISPTLSDLHPRLSRIAPVLLLDSYRADHDNALVARQQFLQLAERFGRERQARVRLAAMDRRFAQLRRQLHAHYGDRLPGVAVIRFANPAVLYLYGDNSMPQYALKQLGISPLWPQAATTWGVTQKKVASLGRLPPGSVLYLEPFDASEKLFNTPLWRAMPFVRNRQFAAVRSTWTYGGVASLQYLAEALSEALLSLPRPATSP</sequence>
<dbReference type="RefSeq" id="WP_215796354.1">
    <property type="nucleotide sequence ID" value="NZ_BMYX01000014.1"/>
</dbReference>
<dbReference type="PANTHER" id="PTHR30532:SF1">
    <property type="entry name" value="IRON(3+)-HYDROXAMATE-BINDING PROTEIN FHUD"/>
    <property type="match status" value="1"/>
</dbReference>
<keyword evidence="3" id="KW-0813">Transport</keyword>
<keyword evidence="4" id="KW-0410">Iron transport</keyword>
<dbReference type="InterPro" id="IPR051313">
    <property type="entry name" value="Bact_iron-sidero_bind"/>
</dbReference>
<dbReference type="EMBL" id="BMYX01000014">
    <property type="protein sequence ID" value="GGY20137.1"/>
    <property type="molecule type" value="Genomic_DNA"/>
</dbReference>
<dbReference type="GO" id="GO:0030288">
    <property type="term" value="C:outer membrane-bounded periplasmic space"/>
    <property type="evidence" value="ECO:0007669"/>
    <property type="project" value="TreeGrafter"/>
</dbReference>
<dbReference type="Pfam" id="PF01497">
    <property type="entry name" value="Peripla_BP_2"/>
    <property type="match status" value="1"/>
</dbReference>
<dbReference type="PRINTS" id="PR01715">
    <property type="entry name" value="FERRIBNDNGPP"/>
</dbReference>
<feature type="chain" id="PRO_5036927741" evidence="6">
    <location>
        <begin position="23"/>
        <end position="293"/>
    </location>
</feature>
<dbReference type="GO" id="GO:1901678">
    <property type="term" value="P:iron coordination entity transport"/>
    <property type="evidence" value="ECO:0007669"/>
    <property type="project" value="UniProtKB-ARBA"/>
</dbReference>
<evidence type="ECO:0000256" key="6">
    <source>
        <dbReference type="SAM" id="SignalP"/>
    </source>
</evidence>
<evidence type="ECO:0000313" key="8">
    <source>
        <dbReference type="EMBL" id="GGY20137.1"/>
    </source>
</evidence>
<comment type="subcellular location">
    <subcellularLocation>
        <location evidence="1">Cell envelope</location>
    </subcellularLocation>
</comment>
<dbReference type="Gene3D" id="3.40.50.1980">
    <property type="entry name" value="Nitrogenase molybdenum iron protein domain"/>
    <property type="match status" value="2"/>
</dbReference>
<evidence type="ECO:0000256" key="1">
    <source>
        <dbReference type="ARBA" id="ARBA00004196"/>
    </source>
</evidence>
<comment type="caution">
    <text evidence="8">The sequence shown here is derived from an EMBL/GenBank/DDBJ whole genome shotgun (WGS) entry which is preliminary data.</text>
</comment>
<evidence type="ECO:0000256" key="5">
    <source>
        <dbReference type="ARBA" id="ARBA00022729"/>
    </source>
</evidence>
<proteinExistence type="inferred from homology"/>
<name>A0A918P416_9NEIS</name>
<accession>A0A918P416</accession>
<dbReference type="AlphaFoldDB" id="A0A918P416"/>
<gene>
    <name evidence="8" type="ORF">GCM10011289_24560</name>
</gene>
<dbReference type="PROSITE" id="PS50983">
    <property type="entry name" value="FE_B12_PBP"/>
    <property type="match status" value="1"/>
</dbReference>
<protein>
    <submittedName>
        <fullName evidence="8">Iron-hydroxamate ABC transporter substrate-binding protein</fullName>
    </submittedName>
</protein>
<organism evidence="8 9">
    <name type="scientific">Paludibacterium paludis</name>
    <dbReference type="NCBI Taxonomy" id="1225769"/>
    <lineage>
        <taxon>Bacteria</taxon>
        <taxon>Pseudomonadati</taxon>
        <taxon>Pseudomonadota</taxon>
        <taxon>Betaproteobacteria</taxon>
        <taxon>Neisseriales</taxon>
        <taxon>Chromobacteriaceae</taxon>
        <taxon>Paludibacterium</taxon>
    </lineage>
</organism>
<keyword evidence="5 6" id="KW-0732">Signal</keyword>
<keyword evidence="4" id="KW-0406">Ion transport</keyword>
<keyword evidence="4" id="KW-0408">Iron</keyword>
<dbReference type="CDD" id="cd01146">
    <property type="entry name" value="FhuD"/>
    <property type="match status" value="1"/>
</dbReference>
<evidence type="ECO:0000256" key="2">
    <source>
        <dbReference type="ARBA" id="ARBA00008814"/>
    </source>
</evidence>
<dbReference type="Proteomes" id="UP000645257">
    <property type="component" value="Unassembled WGS sequence"/>
</dbReference>
<dbReference type="InterPro" id="IPR002491">
    <property type="entry name" value="ABC_transptr_periplasmic_BD"/>
</dbReference>
<evidence type="ECO:0000256" key="4">
    <source>
        <dbReference type="ARBA" id="ARBA00022496"/>
    </source>
</evidence>
<keyword evidence="9" id="KW-1185">Reference proteome</keyword>
<dbReference type="PANTHER" id="PTHR30532">
    <property type="entry name" value="IRON III DICITRATE-BINDING PERIPLASMIC PROTEIN"/>
    <property type="match status" value="1"/>
</dbReference>
<feature type="domain" description="Fe/B12 periplasmic-binding" evidence="7">
    <location>
        <begin position="26"/>
        <end position="287"/>
    </location>
</feature>
<reference evidence="8" key="2">
    <citation type="submission" date="2020-09" db="EMBL/GenBank/DDBJ databases">
        <authorList>
            <person name="Sun Q."/>
            <person name="Kim S."/>
        </authorList>
    </citation>
    <scope>NUCLEOTIDE SEQUENCE</scope>
    <source>
        <strain evidence="8">KCTC 32182</strain>
    </source>
</reference>
<evidence type="ECO:0000256" key="3">
    <source>
        <dbReference type="ARBA" id="ARBA00022448"/>
    </source>
</evidence>
<feature type="signal peptide" evidence="6">
    <location>
        <begin position="1"/>
        <end position="22"/>
    </location>
</feature>
<dbReference type="SUPFAM" id="SSF53807">
    <property type="entry name" value="Helical backbone' metal receptor"/>
    <property type="match status" value="1"/>
</dbReference>
<evidence type="ECO:0000259" key="7">
    <source>
        <dbReference type="PROSITE" id="PS50983"/>
    </source>
</evidence>
<comment type="similarity">
    <text evidence="2">Belongs to the bacterial solute-binding protein 8 family.</text>
</comment>
<reference evidence="8" key="1">
    <citation type="journal article" date="2014" name="Int. J. Syst. Evol. Microbiol.">
        <title>Complete genome sequence of Corynebacterium casei LMG S-19264T (=DSM 44701T), isolated from a smear-ripened cheese.</title>
        <authorList>
            <consortium name="US DOE Joint Genome Institute (JGI-PGF)"/>
            <person name="Walter F."/>
            <person name="Albersmeier A."/>
            <person name="Kalinowski J."/>
            <person name="Ruckert C."/>
        </authorList>
    </citation>
    <scope>NUCLEOTIDE SEQUENCE</scope>
    <source>
        <strain evidence="8">KCTC 32182</strain>
    </source>
</reference>
<evidence type="ECO:0000313" key="9">
    <source>
        <dbReference type="Proteomes" id="UP000645257"/>
    </source>
</evidence>